<dbReference type="eggNOG" id="COG2002">
    <property type="taxonomic scope" value="Bacteria"/>
</dbReference>
<dbReference type="Pfam" id="PF04014">
    <property type="entry name" value="MazE_antitoxin"/>
    <property type="match status" value="1"/>
</dbReference>
<keyword evidence="4" id="KW-1185">Reference proteome</keyword>
<dbReference type="STRING" id="545694.TREPR_3585"/>
<organism evidence="3 4">
    <name type="scientific">Treponema primitia (strain ATCC BAA-887 / DSM 12427 / ZAS-2)</name>
    <dbReference type="NCBI Taxonomy" id="545694"/>
    <lineage>
        <taxon>Bacteria</taxon>
        <taxon>Pseudomonadati</taxon>
        <taxon>Spirochaetota</taxon>
        <taxon>Spirochaetia</taxon>
        <taxon>Spirochaetales</taxon>
        <taxon>Treponemataceae</taxon>
        <taxon>Treponema</taxon>
    </lineage>
</organism>
<dbReference type="Proteomes" id="UP000009223">
    <property type="component" value="Chromosome"/>
</dbReference>
<dbReference type="InterPro" id="IPR037914">
    <property type="entry name" value="SpoVT-AbrB_sf"/>
</dbReference>
<dbReference type="SUPFAM" id="SSF89447">
    <property type="entry name" value="AbrB/MazE/MraZ-like"/>
    <property type="match status" value="1"/>
</dbReference>
<protein>
    <submittedName>
        <fullName evidence="3">Putative transcriptional regulator</fullName>
    </submittedName>
</protein>
<dbReference type="KEGG" id="tpi:TREPR_3585"/>
<dbReference type="NCBIfam" id="TIGR01439">
    <property type="entry name" value="lp_hng_hel_AbrB"/>
    <property type="match status" value="1"/>
</dbReference>
<dbReference type="HOGENOM" id="CLU_158484_1_0_12"/>
<dbReference type="Gene3D" id="2.10.260.10">
    <property type="match status" value="1"/>
</dbReference>
<dbReference type="OrthoDB" id="9811597at2"/>
<dbReference type="EMBL" id="CP001843">
    <property type="protein sequence ID" value="AEF85290.1"/>
    <property type="molecule type" value="Genomic_DNA"/>
</dbReference>
<reference evidence="4" key="1">
    <citation type="submission" date="2009-12" db="EMBL/GenBank/DDBJ databases">
        <title>Complete sequence of Treponema primitia strain ZAS-2.</title>
        <authorList>
            <person name="Tetu S.G."/>
            <person name="Matson E."/>
            <person name="Ren Q."/>
            <person name="Seshadri R."/>
            <person name="Elbourne L."/>
            <person name="Hassan K.A."/>
            <person name="Durkin A."/>
            <person name="Radune D."/>
            <person name="Mohamoud Y."/>
            <person name="Shay R."/>
            <person name="Jin S."/>
            <person name="Zhang X."/>
            <person name="Lucey K."/>
            <person name="Ballor N.R."/>
            <person name="Ottesen E."/>
            <person name="Rosenthal R."/>
            <person name="Allen A."/>
            <person name="Leadbetter J.R."/>
            <person name="Paulsen I.T."/>
        </authorList>
    </citation>
    <scope>NUCLEOTIDE SEQUENCE [LARGE SCALE GENOMIC DNA]</scope>
    <source>
        <strain evidence="4">ATCC BAA-887 / DSM 12427 / ZAS-2</strain>
    </source>
</reference>
<feature type="domain" description="SpoVT-AbrB" evidence="2">
    <location>
        <begin position="1"/>
        <end position="46"/>
    </location>
</feature>
<dbReference type="AlphaFoldDB" id="F5YR33"/>
<proteinExistence type="predicted"/>
<dbReference type="PROSITE" id="PS51740">
    <property type="entry name" value="SPOVT_ABRB"/>
    <property type="match status" value="1"/>
</dbReference>
<name>F5YR33_TREPZ</name>
<evidence type="ECO:0000256" key="1">
    <source>
        <dbReference type="PROSITE-ProRule" id="PRU01076"/>
    </source>
</evidence>
<evidence type="ECO:0000313" key="4">
    <source>
        <dbReference type="Proteomes" id="UP000009223"/>
    </source>
</evidence>
<reference evidence="3 4" key="2">
    <citation type="journal article" date="2011" name="ISME J.">
        <title>RNA-seq reveals cooperative metabolic interactions between two termite-gut spirochete species in co-culture.</title>
        <authorList>
            <person name="Rosenthal A.Z."/>
            <person name="Matson E.G."/>
            <person name="Eldar A."/>
            <person name="Leadbetter J.R."/>
        </authorList>
    </citation>
    <scope>NUCLEOTIDE SEQUENCE [LARGE SCALE GENOMIC DNA]</scope>
    <source>
        <strain evidence="4">ATCC BAA-887 / DSM 12427 / ZAS-2</strain>
    </source>
</reference>
<dbReference type="GO" id="GO:0003677">
    <property type="term" value="F:DNA binding"/>
    <property type="evidence" value="ECO:0007669"/>
    <property type="project" value="UniProtKB-UniRule"/>
</dbReference>
<evidence type="ECO:0000259" key="2">
    <source>
        <dbReference type="PROSITE" id="PS51740"/>
    </source>
</evidence>
<dbReference type="RefSeq" id="WP_015706714.1">
    <property type="nucleotide sequence ID" value="NC_015578.1"/>
</dbReference>
<gene>
    <name evidence="3" type="ordered locus">TREPR_3585</name>
</gene>
<accession>F5YR33</accession>
<sequence>MEIAKVTSKGQITIPQDIRRKMDLKAGDKIIFFEENGKFYFQNTASVALKTFQKAMTGEAKKAGFNDLDDVVQYIKKMRKSHVK</sequence>
<keyword evidence="1" id="KW-0238">DNA-binding</keyword>
<evidence type="ECO:0000313" key="3">
    <source>
        <dbReference type="EMBL" id="AEF85290.1"/>
    </source>
</evidence>
<dbReference type="InterPro" id="IPR007159">
    <property type="entry name" value="SpoVT-AbrB_dom"/>
</dbReference>
<dbReference type="SMART" id="SM00966">
    <property type="entry name" value="SpoVT_AbrB"/>
    <property type="match status" value="1"/>
</dbReference>